<evidence type="ECO:0000256" key="1">
    <source>
        <dbReference type="ARBA" id="ARBA00009924"/>
    </source>
</evidence>
<reference evidence="6" key="1">
    <citation type="submission" date="2016-10" db="EMBL/GenBank/DDBJ databases">
        <authorList>
            <person name="Varghese N."/>
            <person name="Submissions S."/>
        </authorList>
    </citation>
    <scope>NUCLEOTIDE SEQUENCE [LARGE SCALE GENOMIC DNA]</scope>
    <source>
        <strain evidence="6">CGMCC 1.10825</strain>
    </source>
</reference>
<evidence type="ECO:0000313" key="5">
    <source>
        <dbReference type="EMBL" id="SEH83769.1"/>
    </source>
</evidence>
<name>A0A1H6L5W8_9FLAO</name>
<dbReference type="EMBL" id="FNXE01000022">
    <property type="protein sequence ID" value="SEH83769.1"/>
    <property type="molecule type" value="Genomic_DNA"/>
</dbReference>
<keyword evidence="6" id="KW-1185">Reference proteome</keyword>
<evidence type="ECO:0000259" key="4">
    <source>
        <dbReference type="Pfam" id="PF03976"/>
    </source>
</evidence>
<keyword evidence="3" id="KW-0418">Kinase</keyword>
<dbReference type="GO" id="GO:0008976">
    <property type="term" value="F:polyphosphate kinase activity"/>
    <property type="evidence" value="ECO:0007669"/>
    <property type="project" value="InterPro"/>
</dbReference>
<comment type="similarity">
    <text evidence="1">Belongs to the polyphosphate kinase 2 (PPK2) family. Class I subfamily.</text>
</comment>
<sequence length="289" mass="34957">MKRKYFKVPEDLDLKNIATTYETGLDIVSVRKELKKYRKKIAEFQDMMYADDRYSVLICFQGMDTAGKDSMIREVFKGFNARGVVVESFKTPSYKELQHDFMWRHYTKLPEKGKFTVFNRTHYENVLVTRVHPQYLENERNPHIDINLLTADFWNDRMKRMVQFEKFWAENGTIVLKFYLHISKNEQKERLLKRIEKPKHQWKFSPGDLEERDLWDKYQFCYQEVLKNSNHKKGEWFIIPSDDKDVSRLIVAKIIYETLKEYKDIAYPQPEPEILERISHYKAELLQNK</sequence>
<dbReference type="PIRSF" id="PIRSF028756">
    <property type="entry name" value="PPK2_prd"/>
    <property type="match status" value="1"/>
</dbReference>
<dbReference type="InterPro" id="IPR022488">
    <property type="entry name" value="PPK2-related"/>
</dbReference>
<dbReference type="OrthoDB" id="9775224at2"/>
<dbReference type="PANTHER" id="PTHR34383">
    <property type="entry name" value="POLYPHOSPHATE:AMP PHOSPHOTRANSFERASE-RELATED"/>
    <property type="match status" value="1"/>
</dbReference>
<dbReference type="PANTHER" id="PTHR34383:SF3">
    <property type="entry name" value="POLYPHOSPHATE:AMP PHOSPHOTRANSFERASE"/>
    <property type="match status" value="1"/>
</dbReference>
<evidence type="ECO:0000256" key="3">
    <source>
        <dbReference type="ARBA" id="ARBA00022777"/>
    </source>
</evidence>
<accession>A0A1H6L5W8</accession>
<dbReference type="NCBIfam" id="TIGR03709">
    <property type="entry name" value="PPK2_rel_1"/>
    <property type="match status" value="1"/>
</dbReference>
<dbReference type="InterPro" id="IPR027417">
    <property type="entry name" value="P-loop_NTPase"/>
</dbReference>
<gene>
    <name evidence="5" type="ORF">SAMN02927937_01683</name>
</gene>
<dbReference type="InterPro" id="IPR016898">
    <property type="entry name" value="Polyphosphate_phosphotransfera"/>
</dbReference>
<dbReference type="Pfam" id="PF03976">
    <property type="entry name" value="PPK2"/>
    <property type="match status" value="1"/>
</dbReference>
<protein>
    <submittedName>
        <fullName evidence="5">Polyphosphate:nucleotide phosphotransferase, PPK2 family</fullName>
    </submittedName>
</protein>
<dbReference type="Gene3D" id="3.40.50.300">
    <property type="entry name" value="P-loop containing nucleotide triphosphate hydrolases"/>
    <property type="match status" value="1"/>
</dbReference>
<evidence type="ECO:0000313" key="6">
    <source>
        <dbReference type="Proteomes" id="UP000199634"/>
    </source>
</evidence>
<dbReference type="InterPro" id="IPR022300">
    <property type="entry name" value="PPK2-rel_1"/>
</dbReference>
<dbReference type="SUPFAM" id="SSF52540">
    <property type="entry name" value="P-loop containing nucleoside triphosphate hydrolases"/>
    <property type="match status" value="1"/>
</dbReference>
<dbReference type="STRING" id="1159016.SAMN02927937_01683"/>
<proteinExistence type="inferred from homology"/>
<dbReference type="AlphaFoldDB" id="A0A1H6L5W8"/>
<dbReference type="RefSeq" id="WP_091098941.1">
    <property type="nucleotide sequence ID" value="NZ_FNXE01000022.1"/>
</dbReference>
<dbReference type="GO" id="GO:0006797">
    <property type="term" value="P:polyphosphate metabolic process"/>
    <property type="evidence" value="ECO:0007669"/>
    <property type="project" value="InterPro"/>
</dbReference>
<feature type="domain" description="Polyphosphate kinase-2-related" evidence="4">
    <location>
        <begin position="31"/>
        <end position="262"/>
    </location>
</feature>
<keyword evidence="2 5" id="KW-0808">Transferase</keyword>
<organism evidence="5 6">
    <name type="scientific">Paenimyroides marinum</name>
    <dbReference type="NCBI Taxonomy" id="1159016"/>
    <lineage>
        <taxon>Bacteria</taxon>
        <taxon>Pseudomonadati</taxon>
        <taxon>Bacteroidota</taxon>
        <taxon>Flavobacteriia</taxon>
        <taxon>Flavobacteriales</taxon>
        <taxon>Flavobacteriaceae</taxon>
        <taxon>Paenimyroides</taxon>
    </lineage>
</organism>
<dbReference type="Proteomes" id="UP000199634">
    <property type="component" value="Unassembled WGS sequence"/>
</dbReference>
<evidence type="ECO:0000256" key="2">
    <source>
        <dbReference type="ARBA" id="ARBA00022679"/>
    </source>
</evidence>